<dbReference type="OrthoDB" id="673806at2"/>
<accession>A0A2S7UF07</accession>
<organism evidence="1 2">
    <name type="scientific">Nonlabens arenilitoris</name>
    <dbReference type="NCBI Taxonomy" id="1217969"/>
    <lineage>
        <taxon>Bacteria</taxon>
        <taxon>Pseudomonadati</taxon>
        <taxon>Bacteroidota</taxon>
        <taxon>Flavobacteriia</taxon>
        <taxon>Flavobacteriales</taxon>
        <taxon>Flavobacteriaceae</taxon>
        <taxon>Nonlabens</taxon>
    </lineage>
</organism>
<name>A0A2S7UF07_9FLAO</name>
<comment type="caution">
    <text evidence="1">The sequence shown here is derived from an EMBL/GenBank/DDBJ whole genome shotgun (WGS) entry which is preliminary data.</text>
</comment>
<dbReference type="Proteomes" id="UP000239747">
    <property type="component" value="Unassembled WGS sequence"/>
</dbReference>
<protein>
    <submittedName>
        <fullName evidence="1">Uncharacterized protein</fullName>
    </submittedName>
</protein>
<gene>
    <name evidence="1" type="ORF">BST92_14255</name>
</gene>
<keyword evidence="2" id="KW-1185">Reference proteome</keyword>
<dbReference type="AlphaFoldDB" id="A0A2S7UF07"/>
<evidence type="ECO:0000313" key="1">
    <source>
        <dbReference type="EMBL" id="PQJ33014.1"/>
    </source>
</evidence>
<dbReference type="InterPro" id="IPR043733">
    <property type="entry name" value="DUF5677"/>
</dbReference>
<dbReference type="RefSeq" id="WP_105072068.1">
    <property type="nucleotide sequence ID" value="NZ_MTPW01000001.1"/>
</dbReference>
<reference evidence="1 2" key="1">
    <citation type="submission" date="2017-01" db="EMBL/GenBank/DDBJ databases">
        <title>Trade-off between light-utilization and light-protection in marine flavobacteria.</title>
        <authorList>
            <person name="Kumagai Y."/>
            <person name="Yoshizawa S."/>
            <person name="Kogure K."/>
            <person name="Iwasaki W."/>
        </authorList>
    </citation>
    <scope>NUCLEOTIDE SEQUENCE [LARGE SCALE GENOMIC DNA]</scope>
    <source>
        <strain evidence="1 2">KCTC 32109</strain>
    </source>
</reference>
<evidence type="ECO:0000313" key="2">
    <source>
        <dbReference type="Proteomes" id="UP000239747"/>
    </source>
</evidence>
<dbReference type="EMBL" id="MTPW01000001">
    <property type="protein sequence ID" value="PQJ33014.1"/>
    <property type="molecule type" value="Genomic_DNA"/>
</dbReference>
<sequence length="293" mass="34477">MTDEEKAKILIQEANSLNLETLIPSLEQIIQSHAFVVDSIYEAQPKFEHGEVYQETLLIKMIFTSKSILELSKGINFSILNSDKKIPIIDRSSIYILTRSLLETFLTLEYLFFNQISRNEQIFRYNLWRISGFMSRQDFGKTQNKEFAEKIEREKAEISQLKKEVKLSPFYKELKENQLWKLDNYGLPRIISWIPLLKQSVLKNDSFEKVYKLYSNYAHSEFISIIQLNEGKVFANDEFNIGTTITTLNNVRILNCVALIMMTNKFEFAKSKFGELDEKQRFIIEFWNKLAVE</sequence>
<dbReference type="Pfam" id="PF18928">
    <property type="entry name" value="DUF5677"/>
    <property type="match status" value="1"/>
</dbReference>
<proteinExistence type="predicted"/>